<feature type="region of interest" description="Disordered" evidence="1">
    <location>
        <begin position="1"/>
        <end position="35"/>
    </location>
</feature>
<proteinExistence type="predicted"/>
<accession>A0A0E9SUC4</accession>
<protein>
    <submittedName>
        <fullName evidence="2">Uncharacterized protein</fullName>
    </submittedName>
</protein>
<evidence type="ECO:0000313" key="2">
    <source>
        <dbReference type="EMBL" id="JAH44842.1"/>
    </source>
</evidence>
<dbReference type="EMBL" id="GBXM01063735">
    <property type="protein sequence ID" value="JAH44842.1"/>
    <property type="molecule type" value="Transcribed_RNA"/>
</dbReference>
<name>A0A0E9SUC4_ANGAN</name>
<reference evidence="2" key="1">
    <citation type="submission" date="2014-11" db="EMBL/GenBank/DDBJ databases">
        <authorList>
            <person name="Amaro Gonzalez C."/>
        </authorList>
    </citation>
    <scope>NUCLEOTIDE SEQUENCE</scope>
</reference>
<reference evidence="2" key="2">
    <citation type="journal article" date="2015" name="Fish Shellfish Immunol.">
        <title>Early steps in the European eel (Anguilla anguilla)-Vibrio vulnificus interaction in the gills: Role of the RtxA13 toxin.</title>
        <authorList>
            <person name="Callol A."/>
            <person name="Pajuelo D."/>
            <person name="Ebbesson L."/>
            <person name="Teles M."/>
            <person name="MacKenzie S."/>
            <person name="Amaro C."/>
        </authorList>
    </citation>
    <scope>NUCLEOTIDE SEQUENCE</scope>
</reference>
<organism evidence="2">
    <name type="scientific">Anguilla anguilla</name>
    <name type="common">European freshwater eel</name>
    <name type="synonym">Muraena anguilla</name>
    <dbReference type="NCBI Taxonomy" id="7936"/>
    <lineage>
        <taxon>Eukaryota</taxon>
        <taxon>Metazoa</taxon>
        <taxon>Chordata</taxon>
        <taxon>Craniata</taxon>
        <taxon>Vertebrata</taxon>
        <taxon>Euteleostomi</taxon>
        <taxon>Actinopterygii</taxon>
        <taxon>Neopterygii</taxon>
        <taxon>Teleostei</taxon>
        <taxon>Anguilliformes</taxon>
        <taxon>Anguillidae</taxon>
        <taxon>Anguilla</taxon>
    </lineage>
</organism>
<sequence length="35" mass="3706">MSQRGSAVPSHSPAEALELRANLPLSGRMSLNEQA</sequence>
<dbReference type="AlphaFoldDB" id="A0A0E9SUC4"/>
<evidence type="ECO:0000256" key="1">
    <source>
        <dbReference type="SAM" id="MobiDB-lite"/>
    </source>
</evidence>